<dbReference type="InterPro" id="IPR050922">
    <property type="entry name" value="LytR/CpsA/Psr_CW_biosynth"/>
</dbReference>
<dbReference type="Proteomes" id="UP001295440">
    <property type="component" value="Chromosome"/>
</dbReference>
<evidence type="ECO:0000256" key="1">
    <source>
        <dbReference type="ARBA" id="ARBA00006068"/>
    </source>
</evidence>
<keyword evidence="3" id="KW-0812">Transmembrane</keyword>
<dbReference type="PANTHER" id="PTHR33392:SF6">
    <property type="entry name" value="POLYISOPRENYL-TEICHOIC ACID--PEPTIDOGLYCAN TEICHOIC ACID TRANSFERASE TAGU"/>
    <property type="match status" value="1"/>
</dbReference>
<name>A0AAU9QZ67_9LACO</name>
<dbReference type="PANTHER" id="PTHR33392">
    <property type="entry name" value="POLYISOPRENYL-TEICHOIC ACID--PEPTIDOGLYCAN TEICHOIC ACID TRANSFERASE TAGU"/>
    <property type="match status" value="1"/>
</dbReference>
<dbReference type="EMBL" id="OV915080">
    <property type="protein sequence ID" value="CAH1705373.1"/>
    <property type="molecule type" value="Genomic_DNA"/>
</dbReference>
<reference evidence="5" key="1">
    <citation type="submission" date="2022-02" db="EMBL/GenBank/DDBJ databases">
        <authorList>
            <person name="Deutsch MARIE S."/>
        </authorList>
    </citation>
    <scope>NUCLEOTIDE SEQUENCE</scope>
    <source>
        <strain evidence="5">CIRM-BIA865</strain>
    </source>
</reference>
<dbReference type="NCBIfam" id="TIGR00350">
    <property type="entry name" value="lytR_cpsA_psr"/>
    <property type="match status" value="1"/>
</dbReference>
<dbReference type="AlphaFoldDB" id="A0AAU9QZ67"/>
<evidence type="ECO:0000259" key="4">
    <source>
        <dbReference type="Pfam" id="PF03816"/>
    </source>
</evidence>
<feature type="region of interest" description="Disordered" evidence="2">
    <location>
        <begin position="1"/>
        <end position="23"/>
    </location>
</feature>
<comment type="similarity">
    <text evidence="1">Belongs to the LytR/CpsA/Psr (LCP) family.</text>
</comment>
<proteinExistence type="inferred from homology"/>
<evidence type="ECO:0000313" key="6">
    <source>
        <dbReference type="Proteomes" id="UP001295440"/>
    </source>
</evidence>
<organism evidence="5 6">
    <name type="scientific">Lactobacillus delbrueckii subsp. delbrueckii</name>
    <dbReference type="NCBI Taxonomy" id="83684"/>
    <lineage>
        <taxon>Bacteria</taxon>
        <taxon>Bacillati</taxon>
        <taxon>Bacillota</taxon>
        <taxon>Bacilli</taxon>
        <taxon>Lactobacillales</taxon>
        <taxon>Lactobacillaceae</taxon>
        <taxon>Lactobacillus</taxon>
    </lineage>
</organism>
<sequence>MNEPDQSRVHHHHHHHHHRRRKRHIGRWIAGIVGVLLLAALLVIGYAYKNARDAATTMYTPVSKSTKSNKNRSSLDKILDAKKPVNLLILGTDTGAEGRSVKNYHGLTDLMMFVTVNPSKKQTRVTTIARDSKVNLPDYPEVSPIKLNSAYSLGGVSETIKTLDKYYSVPIDGYVLVNWASTMKIITKMGGVDVISPLTFDNMGYSFKKGQMYHISGKKALAFVQLRHGDPRQDYGRQERERLVMMAAIKKSVSYKTILNSSFMQSLGDSMQTDLSMNDMIKLAMSYQGATDNVKSDYAQGKSSSVNNQRFGNMEVEIMSTKERQRISNNIRQTLGIKNVNVYKEDN</sequence>
<accession>A0AAU9QZ67</accession>
<evidence type="ECO:0000256" key="2">
    <source>
        <dbReference type="SAM" id="MobiDB-lite"/>
    </source>
</evidence>
<keyword evidence="3" id="KW-1133">Transmembrane helix</keyword>
<dbReference type="InterPro" id="IPR004474">
    <property type="entry name" value="LytR_CpsA_psr"/>
</dbReference>
<evidence type="ECO:0000256" key="3">
    <source>
        <dbReference type="SAM" id="Phobius"/>
    </source>
</evidence>
<protein>
    <submittedName>
        <fullName evidence="5">Transcriptional regulator</fullName>
    </submittedName>
</protein>
<feature type="compositionally biased region" description="Basic residues" evidence="2">
    <location>
        <begin position="9"/>
        <end position="23"/>
    </location>
</feature>
<keyword evidence="3" id="KW-0472">Membrane</keyword>
<gene>
    <name evidence="5" type="ORF">LDD865_0209</name>
</gene>
<dbReference type="Pfam" id="PF03816">
    <property type="entry name" value="LytR_cpsA_psr"/>
    <property type="match status" value="1"/>
</dbReference>
<feature type="domain" description="Cell envelope-related transcriptional attenuator" evidence="4">
    <location>
        <begin position="108"/>
        <end position="252"/>
    </location>
</feature>
<dbReference type="RefSeq" id="WP_260369052.1">
    <property type="nucleotide sequence ID" value="NZ_OV915080.1"/>
</dbReference>
<feature type="transmembrane region" description="Helical" evidence="3">
    <location>
        <begin position="28"/>
        <end position="48"/>
    </location>
</feature>
<evidence type="ECO:0000313" key="5">
    <source>
        <dbReference type="EMBL" id="CAH1705373.1"/>
    </source>
</evidence>
<dbReference type="Gene3D" id="3.40.630.190">
    <property type="entry name" value="LCP protein"/>
    <property type="match status" value="1"/>
</dbReference>